<dbReference type="GO" id="GO:0050661">
    <property type="term" value="F:NADP binding"/>
    <property type="evidence" value="ECO:0007669"/>
    <property type="project" value="InterPro"/>
</dbReference>
<protein>
    <recommendedName>
        <fullName evidence="1">6-phosphogluconate dehydrogenase NADP-binding domain-containing protein</fullName>
    </recommendedName>
</protein>
<keyword evidence="3" id="KW-1185">Reference proteome</keyword>
<gene>
    <name evidence="2" type="ORF">QBC40DRAFT_277122</name>
</gene>
<evidence type="ECO:0000313" key="2">
    <source>
        <dbReference type="EMBL" id="KAK4202187.1"/>
    </source>
</evidence>
<sequence length="117" mass="12691">MIGTGSMGGMMSLLLADHNIHTHFYDPDRSNVEKLLSQAADTNHLDKITHHDYHKSLCSALPADSPKVFLFSIPHGGAADASISDLSPFFKKGGDIIMDASNDMIPWPKSSNELIKG</sequence>
<dbReference type="AlphaFoldDB" id="A0AAN6XPG3"/>
<reference evidence="2" key="2">
    <citation type="submission" date="2023-05" db="EMBL/GenBank/DDBJ databases">
        <authorList>
            <consortium name="Lawrence Berkeley National Laboratory"/>
            <person name="Steindorff A."/>
            <person name="Hensen N."/>
            <person name="Bonometti L."/>
            <person name="Westerberg I."/>
            <person name="Brannstrom I.O."/>
            <person name="Guillou S."/>
            <person name="Cros-Aarteil S."/>
            <person name="Calhoun S."/>
            <person name="Haridas S."/>
            <person name="Kuo A."/>
            <person name="Mondo S."/>
            <person name="Pangilinan J."/>
            <person name="Riley R."/>
            <person name="Labutti K."/>
            <person name="Andreopoulos B."/>
            <person name="Lipzen A."/>
            <person name="Chen C."/>
            <person name="Yanf M."/>
            <person name="Daum C."/>
            <person name="Ng V."/>
            <person name="Clum A."/>
            <person name="Ohm R."/>
            <person name="Martin F."/>
            <person name="Silar P."/>
            <person name="Natvig D."/>
            <person name="Lalanne C."/>
            <person name="Gautier V."/>
            <person name="Ament-Velasquez S.L."/>
            <person name="Kruys A."/>
            <person name="Hutchinson M.I."/>
            <person name="Powell A.J."/>
            <person name="Barry K."/>
            <person name="Miller A.N."/>
            <person name="Grigoriev I.V."/>
            <person name="Debuchy R."/>
            <person name="Gladieux P."/>
            <person name="Thoren M.H."/>
            <person name="Johannesson H."/>
        </authorList>
    </citation>
    <scope>NUCLEOTIDE SEQUENCE</scope>
    <source>
        <strain evidence="2">CBS 315.58</strain>
    </source>
</reference>
<feature type="domain" description="6-phosphogluconate dehydrogenase NADP-binding" evidence="1">
    <location>
        <begin position="1"/>
        <end position="103"/>
    </location>
</feature>
<dbReference type="Proteomes" id="UP001303160">
    <property type="component" value="Unassembled WGS sequence"/>
</dbReference>
<comment type="caution">
    <text evidence="2">The sequence shown here is derived from an EMBL/GenBank/DDBJ whole genome shotgun (WGS) entry which is preliminary data.</text>
</comment>
<dbReference type="InterPro" id="IPR036291">
    <property type="entry name" value="NAD(P)-bd_dom_sf"/>
</dbReference>
<name>A0AAN6XPG3_9PEZI</name>
<reference evidence="2" key="1">
    <citation type="journal article" date="2023" name="Mol. Phylogenet. Evol.">
        <title>Genome-scale phylogeny and comparative genomics of the fungal order Sordariales.</title>
        <authorList>
            <person name="Hensen N."/>
            <person name="Bonometti L."/>
            <person name="Westerberg I."/>
            <person name="Brannstrom I.O."/>
            <person name="Guillou S."/>
            <person name="Cros-Aarteil S."/>
            <person name="Calhoun S."/>
            <person name="Haridas S."/>
            <person name="Kuo A."/>
            <person name="Mondo S."/>
            <person name="Pangilinan J."/>
            <person name="Riley R."/>
            <person name="LaButti K."/>
            <person name="Andreopoulos B."/>
            <person name="Lipzen A."/>
            <person name="Chen C."/>
            <person name="Yan M."/>
            <person name="Daum C."/>
            <person name="Ng V."/>
            <person name="Clum A."/>
            <person name="Steindorff A."/>
            <person name="Ohm R.A."/>
            <person name="Martin F."/>
            <person name="Silar P."/>
            <person name="Natvig D.O."/>
            <person name="Lalanne C."/>
            <person name="Gautier V."/>
            <person name="Ament-Velasquez S.L."/>
            <person name="Kruys A."/>
            <person name="Hutchinson M.I."/>
            <person name="Powell A.J."/>
            <person name="Barry K."/>
            <person name="Miller A.N."/>
            <person name="Grigoriev I.V."/>
            <person name="Debuchy R."/>
            <person name="Gladieux P."/>
            <person name="Hiltunen Thoren M."/>
            <person name="Johannesson H."/>
        </authorList>
    </citation>
    <scope>NUCLEOTIDE SEQUENCE</scope>
    <source>
        <strain evidence="2">CBS 315.58</strain>
    </source>
</reference>
<dbReference type="SUPFAM" id="SSF51735">
    <property type="entry name" value="NAD(P)-binding Rossmann-fold domains"/>
    <property type="match status" value="1"/>
</dbReference>
<evidence type="ECO:0000313" key="3">
    <source>
        <dbReference type="Proteomes" id="UP001303160"/>
    </source>
</evidence>
<dbReference type="InterPro" id="IPR006115">
    <property type="entry name" value="6PGDH_NADP-bd"/>
</dbReference>
<accession>A0AAN6XPG3</accession>
<dbReference type="Gene3D" id="3.40.50.720">
    <property type="entry name" value="NAD(P)-binding Rossmann-like Domain"/>
    <property type="match status" value="1"/>
</dbReference>
<dbReference type="Pfam" id="PF03446">
    <property type="entry name" value="NAD_binding_2"/>
    <property type="match status" value="1"/>
</dbReference>
<organism evidence="2 3">
    <name type="scientific">Triangularia verruculosa</name>
    <dbReference type="NCBI Taxonomy" id="2587418"/>
    <lineage>
        <taxon>Eukaryota</taxon>
        <taxon>Fungi</taxon>
        <taxon>Dikarya</taxon>
        <taxon>Ascomycota</taxon>
        <taxon>Pezizomycotina</taxon>
        <taxon>Sordariomycetes</taxon>
        <taxon>Sordariomycetidae</taxon>
        <taxon>Sordariales</taxon>
        <taxon>Podosporaceae</taxon>
        <taxon>Triangularia</taxon>
    </lineage>
</organism>
<evidence type="ECO:0000259" key="1">
    <source>
        <dbReference type="Pfam" id="PF03446"/>
    </source>
</evidence>
<dbReference type="EMBL" id="MU863900">
    <property type="protein sequence ID" value="KAK4202187.1"/>
    <property type="molecule type" value="Genomic_DNA"/>
</dbReference>
<proteinExistence type="predicted"/>